<accession>I6CVM8</accession>
<comment type="caution">
    <text evidence="1">The sequence shown here is derived from an EMBL/GenBank/DDBJ whole genome shotgun (WGS) entry which is preliminary data.</text>
</comment>
<evidence type="ECO:0000313" key="2">
    <source>
        <dbReference type="Proteomes" id="UP000005407"/>
    </source>
</evidence>
<reference evidence="1 2" key="1">
    <citation type="submission" date="2012-03" db="EMBL/GenBank/DDBJ databases">
        <authorList>
            <person name="Rasko D."/>
            <person name="Redman J."/>
            <person name="Daugherty S.C."/>
            <person name="Tallon L."/>
            <person name="Sadzewicz L."/>
            <person name="Jones K."/>
            <person name="Santana-Cruz I."/>
            <person name="Liu X."/>
        </authorList>
    </citation>
    <scope>NUCLEOTIDE SEQUENCE [LARGE SCALE GENOMIC DNA]</scope>
    <source>
        <strain evidence="1 2">K-315</strain>
    </source>
</reference>
<gene>
    <name evidence="1" type="ORF">SFK315_1729</name>
</gene>
<sequence>MHPDHQRKKPRHTDFGLLWSMSHGPHVQHERLMHLSENKNAQVLC</sequence>
<name>I6CVM8_SHIFL</name>
<proteinExistence type="predicted"/>
<dbReference type="AlphaFoldDB" id="I6CVM8"/>
<evidence type="ECO:0000313" key="1">
    <source>
        <dbReference type="EMBL" id="EIQ23570.1"/>
    </source>
</evidence>
<dbReference type="Proteomes" id="UP000005407">
    <property type="component" value="Unassembled WGS sequence"/>
</dbReference>
<protein>
    <submittedName>
        <fullName evidence="1">Uncharacterized protein</fullName>
    </submittedName>
</protein>
<organism evidence="1 2">
    <name type="scientific">Shigella flexneri K-315</name>
    <dbReference type="NCBI Taxonomy" id="766150"/>
    <lineage>
        <taxon>Bacteria</taxon>
        <taxon>Pseudomonadati</taxon>
        <taxon>Pseudomonadota</taxon>
        <taxon>Gammaproteobacteria</taxon>
        <taxon>Enterobacterales</taxon>
        <taxon>Enterobacteriaceae</taxon>
        <taxon>Shigella</taxon>
    </lineage>
</organism>
<dbReference type="EMBL" id="AKMY01000025">
    <property type="protein sequence ID" value="EIQ23570.1"/>
    <property type="molecule type" value="Genomic_DNA"/>
</dbReference>